<reference evidence="1 2" key="1">
    <citation type="submission" date="2021-03" db="EMBL/GenBank/DDBJ databases">
        <title>Antimicrobial resistance genes in bacteria isolated from Japanese honey, and their potential for conferring macrolide and lincosamide resistance in the American foulbrood pathogen Paenibacillus larvae.</title>
        <authorList>
            <person name="Okamoto M."/>
            <person name="Kumagai M."/>
            <person name="Kanamori H."/>
            <person name="Takamatsu D."/>
        </authorList>
    </citation>
    <scope>NUCLEOTIDE SEQUENCE [LARGE SCALE GENOMIC DNA]</scope>
    <source>
        <strain evidence="1 2">J34TS1</strain>
    </source>
</reference>
<dbReference type="EMBL" id="BORT01000001">
    <property type="protein sequence ID" value="GIO45484.1"/>
    <property type="molecule type" value="Genomic_DNA"/>
</dbReference>
<dbReference type="InterPro" id="IPR021228">
    <property type="entry name" value="BrxD"/>
</dbReference>
<evidence type="ECO:0000313" key="2">
    <source>
        <dbReference type="Proteomes" id="UP000682811"/>
    </source>
</evidence>
<comment type="caution">
    <text evidence="1">The sequence shown here is derived from an EMBL/GenBank/DDBJ whole genome shotgun (WGS) entry which is preliminary data.</text>
</comment>
<proteinExistence type="predicted"/>
<dbReference type="Proteomes" id="UP000682811">
    <property type="component" value="Unassembled WGS sequence"/>
</dbReference>
<dbReference type="SUPFAM" id="SSF52540">
    <property type="entry name" value="P-loop containing nucleoside triphosphate hydrolases"/>
    <property type="match status" value="1"/>
</dbReference>
<keyword evidence="2" id="KW-1185">Reference proteome</keyword>
<name>A0A919Y714_9BACL</name>
<accession>A0A919Y714</accession>
<evidence type="ECO:0000313" key="1">
    <source>
        <dbReference type="EMBL" id="GIO45484.1"/>
    </source>
</evidence>
<dbReference type="InterPro" id="IPR027417">
    <property type="entry name" value="P-loop_NTPase"/>
</dbReference>
<gene>
    <name evidence="1" type="ORF">J34TS1_02490</name>
</gene>
<dbReference type="Pfam" id="PF10923">
    <property type="entry name" value="BrxC_BrxD"/>
    <property type="match status" value="1"/>
</dbReference>
<dbReference type="AlphaFoldDB" id="A0A919Y714"/>
<protein>
    <submittedName>
        <fullName evidence="1">Biotin carboxylase</fullName>
    </submittedName>
</protein>
<sequence length="446" mass="50166">MAELKMTDIKIPRRLTTALVNSLTAGVVPRIGLEHIAVGRKPEVEAILRDMENIAEGGAAMKLITGRYGSGKSFLLQTIRNYALDRDFVTADADLSPERRLVGTKGQGLATYRELMTHLSTRTRPDGGALEAVLQKWITTIQQEAMKEGGLRAGDPALTQEVEQRIFAVTAEMQNLVHGFDFARVLAAYWNGYKLGEDGKKQAALRWLRGEFPNKTEARKELDVGVIIDDDNWYDYIKLWSEFVAKIGYKGLLLFIDEGVNLYKISNSIARTSNYEKLLTMFNDTMQGKAEHLGIFLGGTPQFVEDERRGLFSYEALRSRLVEGRFAGSGYRNYTGPILKLDMLSHEEILILLQKLLQIHGLHFGYAPSLTDEDLVQFMEMAVGRMGADELLTPREVVRDFMDLLHTLHQNPQVSFNQLLGERMAAPAAADQEQDDLDDFLAEFEL</sequence>
<organism evidence="1 2">
    <name type="scientific">Paenibacillus azoreducens</name>
    <dbReference type="NCBI Taxonomy" id="116718"/>
    <lineage>
        <taxon>Bacteria</taxon>
        <taxon>Bacillati</taxon>
        <taxon>Bacillota</taxon>
        <taxon>Bacilli</taxon>
        <taxon>Bacillales</taxon>
        <taxon>Paenibacillaceae</taxon>
        <taxon>Paenibacillus</taxon>
    </lineage>
</organism>